<feature type="transmembrane region" description="Helical" evidence="1">
    <location>
        <begin position="32"/>
        <end position="51"/>
    </location>
</feature>
<dbReference type="InterPro" id="IPR011257">
    <property type="entry name" value="DNA_glycosylase"/>
</dbReference>
<proteinExistence type="predicted"/>
<dbReference type="InterPro" id="IPR052891">
    <property type="entry name" value="DNA-3mA_glycosylase"/>
</dbReference>
<keyword evidence="3" id="KW-1185">Reference proteome</keyword>
<dbReference type="PANTHER" id="PTHR30037:SF4">
    <property type="entry name" value="DNA-3-METHYLADENINE GLYCOSYLASE I"/>
    <property type="match status" value="1"/>
</dbReference>
<gene>
    <name evidence="2" type="ORF">MOO45_07825</name>
</gene>
<protein>
    <submittedName>
        <fullName evidence="2">DNA-3-methyladenine glycosylase I</fullName>
    </submittedName>
</protein>
<name>A0ABY4P982_9LACO</name>
<dbReference type="EMBL" id="CP093366">
    <property type="protein sequence ID" value="UQS82081.1"/>
    <property type="molecule type" value="Genomic_DNA"/>
</dbReference>
<evidence type="ECO:0000313" key="3">
    <source>
        <dbReference type="Proteomes" id="UP000831495"/>
    </source>
</evidence>
<accession>A0ABY4P982</accession>
<dbReference type="SUPFAM" id="SSF48150">
    <property type="entry name" value="DNA-glycosylase"/>
    <property type="match status" value="1"/>
</dbReference>
<dbReference type="Pfam" id="PF03352">
    <property type="entry name" value="Adenine_glyco"/>
    <property type="match status" value="1"/>
</dbReference>
<dbReference type="RefSeq" id="WP_249514351.1">
    <property type="nucleotide sequence ID" value="NZ_CP093366.1"/>
</dbReference>
<dbReference type="PANTHER" id="PTHR30037">
    <property type="entry name" value="DNA-3-METHYLADENINE GLYCOSYLASE 1"/>
    <property type="match status" value="1"/>
</dbReference>
<dbReference type="Gene3D" id="1.10.340.30">
    <property type="entry name" value="Hypothetical protein, domain 2"/>
    <property type="match status" value="1"/>
</dbReference>
<keyword evidence="1" id="KW-0472">Membrane</keyword>
<keyword evidence="1" id="KW-0812">Transmembrane</keyword>
<keyword evidence="1" id="KW-1133">Transmembrane helix</keyword>
<organism evidence="2 3">
    <name type="scientific">Bombilactobacillus folatiphilus</name>
    <dbReference type="NCBI Taxonomy" id="2923362"/>
    <lineage>
        <taxon>Bacteria</taxon>
        <taxon>Bacillati</taxon>
        <taxon>Bacillota</taxon>
        <taxon>Bacilli</taxon>
        <taxon>Lactobacillales</taxon>
        <taxon>Lactobacillaceae</taxon>
        <taxon>Bombilactobacillus</taxon>
    </lineage>
</organism>
<dbReference type="Proteomes" id="UP000831495">
    <property type="component" value="Chromosome"/>
</dbReference>
<evidence type="ECO:0000256" key="1">
    <source>
        <dbReference type="SAM" id="Phobius"/>
    </source>
</evidence>
<reference evidence="2" key="1">
    <citation type="journal article" date="2022" name="Int. J. Syst. Evol. Microbiol.">
        <title>Apilactobacillus apisilvae sp. nov., Nicolia spurrieriana gen. nov. sp. nov., Bombilactobacillus folatiphilus sp. nov. and Bombilactobacillus thymidiniphilus sp. nov., four new lactic acid bacterial isolates from stingless bees Tetragonula carbonaria and Austroplebeia australis.</title>
        <authorList>
            <person name="Oliphant S.A."/>
            <person name="Watson-Haigh N.S."/>
            <person name="Sumby K.M."/>
            <person name="Gardner J."/>
            <person name="Groom S."/>
            <person name="Jiranek V."/>
        </authorList>
    </citation>
    <scope>NUCLEOTIDE SEQUENCE</scope>
    <source>
        <strain evidence="2">SG4_D2</strain>
    </source>
</reference>
<dbReference type="InterPro" id="IPR005019">
    <property type="entry name" value="Adenine_glyco"/>
</dbReference>
<sequence>MVQRCAWVHDDSLEQQYHDTKWCRPKHDDQQLFMWLILEIMQAGLSWVTILHKQMAMQTAFDQFDYRLIAHYDENKIAELMQNAQIIRNRRKLTAMVNNAQVFLRVQQQFGSFDHYLWGLVDNQVQQNSWSTTTQVPAKSPLSERIAIQFKQLGFQFVGPTIIYSYLQAVGVINDHQQNCAFR</sequence>
<evidence type="ECO:0000313" key="2">
    <source>
        <dbReference type="EMBL" id="UQS82081.1"/>
    </source>
</evidence>